<dbReference type="GeneID" id="70295347"/>
<feature type="transmembrane region" description="Helical" evidence="2">
    <location>
        <begin position="180"/>
        <end position="201"/>
    </location>
</feature>
<feature type="transmembrane region" description="Helical" evidence="2">
    <location>
        <begin position="83"/>
        <end position="101"/>
    </location>
</feature>
<sequence>MVSNPRTWSFTIDRYINPFIPPPPWHLIPSPIARFLGHRPPGYKPAEVGNLQPIFWAFIGIFCGVALIEGVDMHVPSFQARDAPLIVGSFGAAAVLEFYAIDSPLAQPRNAVLGQLISAFTGVAVCKLFLLGDFDHLRWLGGAIACAAATALMALTKTVHPPAGATALLAVTDPKIVNLGWFYLLIILLGCMLMLAVAMLINNIGRRFPLYWWTPEDVGRKKPGQHPMFERRASSIKSQKHASHDRESEKGDVEADAGLPDRVEGSGHEESPDLEQSEVVIRPGQVSVPEHMYLTQEEKTLLEILSQRL</sequence>
<keyword evidence="5" id="KW-1185">Reference proteome</keyword>
<evidence type="ECO:0000313" key="5">
    <source>
        <dbReference type="Proteomes" id="UP000887229"/>
    </source>
</evidence>
<feature type="compositionally biased region" description="Basic and acidic residues" evidence="1">
    <location>
        <begin position="242"/>
        <end position="271"/>
    </location>
</feature>
<dbReference type="RefSeq" id="XP_046122822.1">
    <property type="nucleotide sequence ID" value="XM_046264444.1"/>
</dbReference>
<proteinExistence type="predicted"/>
<keyword evidence="2" id="KW-0472">Membrane</keyword>
<gene>
    <name evidence="4" type="ORF">F5Z01DRAFT_669632</name>
</gene>
<reference evidence="4" key="1">
    <citation type="journal article" date="2021" name="IMA Fungus">
        <title>Genomic characterization of three marine fungi, including Emericellopsis atlantica sp. nov. with signatures of a generalist lifestyle and marine biomass degradation.</title>
        <authorList>
            <person name="Hagestad O.C."/>
            <person name="Hou L."/>
            <person name="Andersen J.H."/>
            <person name="Hansen E.H."/>
            <person name="Altermark B."/>
            <person name="Li C."/>
            <person name="Kuhnert E."/>
            <person name="Cox R.J."/>
            <person name="Crous P.W."/>
            <person name="Spatafora J.W."/>
            <person name="Lail K."/>
            <person name="Amirebrahimi M."/>
            <person name="Lipzen A."/>
            <person name="Pangilinan J."/>
            <person name="Andreopoulos W."/>
            <person name="Hayes R.D."/>
            <person name="Ng V."/>
            <person name="Grigoriev I.V."/>
            <person name="Jackson S.A."/>
            <person name="Sutton T.D.S."/>
            <person name="Dobson A.D.W."/>
            <person name="Rama T."/>
        </authorList>
    </citation>
    <scope>NUCLEOTIDE SEQUENCE</scope>
    <source>
        <strain evidence="4">TS7</strain>
    </source>
</reference>
<comment type="caution">
    <text evidence="4">The sequence shown here is derived from an EMBL/GenBank/DDBJ whole genome shotgun (WGS) entry which is preliminary data.</text>
</comment>
<dbReference type="AlphaFoldDB" id="A0A9P8CTJ6"/>
<name>A0A9P8CTJ6_9HYPO</name>
<feature type="domain" description="HPP transmembrane region" evidence="3">
    <location>
        <begin position="49"/>
        <end position="209"/>
    </location>
</feature>
<feature type="region of interest" description="Disordered" evidence="1">
    <location>
        <begin position="231"/>
        <end position="281"/>
    </location>
</feature>
<evidence type="ECO:0000256" key="2">
    <source>
        <dbReference type="SAM" id="Phobius"/>
    </source>
</evidence>
<dbReference type="EMBL" id="MU251242">
    <property type="protein sequence ID" value="KAG9258898.1"/>
    <property type="molecule type" value="Genomic_DNA"/>
</dbReference>
<evidence type="ECO:0000313" key="4">
    <source>
        <dbReference type="EMBL" id="KAG9258898.1"/>
    </source>
</evidence>
<dbReference type="OrthoDB" id="2016548at2759"/>
<dbReference type="PANTHER" id="PTHR33741">
    <property type="entry name" value="TRANSMEMBRANE PROTEIN DDB_G0269096-RELATED"/>
    <property type="match status" value="1"/>
</dbReference>
<dbReference type="InterPro" id="IPR058581">
    <property type="entry name" value="TM_HPP"/>
</dbReference>
<accession>A0A9P8CTJ6</accession>
<feature type="transmembrane region" description="Helical" evidence="2">
    <location>
        <begin position="54"/>
        <end position="71"/>
    </location>
</feature>
<feature type="transmembrane region" description="Helical" evidence="2">
    <location>
        <begin position="113"/>
        <end position="132"/>
    </location>
</feature>
<organism evidence="4 5">
    <name type="scientific">Emericellopsis atlantica</name>
    <dbReference type="NCBI Taxonomy" id="2614577"/>
    <lineage>
        <taxon>Eukaryota</taxon>
        <taxon>Fungi</taxon>
        <taxon>Dikarya</taxon>
        <taxon>Ascomycota</taxon>
        <taxon>Pezizomycotina</taxon>
        <taxon>Sordariomycetes</taxon>
        <taxon>Hypocreomycetidae</taxon>
        <taxon>Hypocreales</taxon>
        <taxon>Bionectriaceae</taxon>
        <taxon>Emericellopsis</taxon>
    </lineage>
</organism>
<keyword evidence="2" id="KW-0812">Transmembrane</keyword>
<feature type="transmembrane region" description="Helical" evidence="2">
    <location>
        <begin position="139"/>
        <end position="160"/>
    </location>
</feature>
<dbReference type="Proteomes" id="UP000887229">
    <property type="component" value="Unassembled WGS sequence"/>
</dbReference>
<dbReference type="Pfam" id="PF04982">
    <property type="entry name" value="TM_HPP"/>
    <property type="match status" value="1"/>
</dbReference>
<dbReference type="PANTHER" id="PTHR33741:SF5">
    <property type="entry name" value="TRANSMEMBRANE PROTEIN DDB_G0269096-RELATED"/>
    <property type="match status" value="1"/>
</dbReference>
<evidence type="ECO:0000259" key="3">
    <source>
        <dbReference type="Pfam" id="PF04982"/>
    </source>
</evidence>
<keyword evidence="2" id="KW-1133">Transmembrane helix</keyword>
<dbReference type="InterPro" id="IPR007065">
    <property type="entry name" value="HPP"/>
</dbReference>
<evidence type="ECO:0000256" key="1">
    <source>
        <dbReference type="SAM" id="MobiDB-lite"/>
    </source>
</evidence>
<protein>
    <submittedName>
        <fullName evidence="4">HPP family protein</fullName>
    </submittedName>
</protein>